<keyword evidence="1" id="KW-1133">Transmembrane helix</keyword>
<dbReference type="EMBL" id="JAMQGP010000007">
    <property type="protein sequence ID" value="MCM2680722.1"/>
    <property type="molecule type" value="Genomic_DNA"/>
</dbReference>
<dbReference type="Proteomes" id="UP001165393">
    <property type="component" value="Unassembled WGS sequence"/>
</dbReference>
<feature type="transmembrane region" description="Helical" evidence="1">
    <location>
        <begin position="77"/>
        <end position="98"/>
    </location>
</feature>
<comment type="caution">
    <text evidence="2">The sequence shown here is derived from an EMBL/GenBank/DDBJ whole genome shotgun (WGS) entry which is preliminary data.</text>
</comment>
<dbReference type="RefSeq" id="WP_251262206.1">
    <property type="nucleotide sequence ID" value="NZ_JAMQGP010000007.1"/>
</dbReference>
<evidence type="ECO:0000256" key="1">
    <source>
        <dbReference type="SAM" id="Phobius"/>
    </source>
</evidence>
<evidence type="ECO:0000313" key="2">
    <source>
        <dbReference type="EMBL" id="MCM2680722.1"/>
    </source>
</evidence>
<feature type="transmembrane region" description="Helical" evidence="1">
    <location>
        <begin position="134"/>
        <end position="152"/>
    </location>
</feature>
<dbReference type="InterPro" id="IPR013901">
    <property type="entry name" value="Anthrone_oxy"/>
</dbReference>
<sequence length="155" mass="17312">MMVLLVVITGLMAGTYFAFSIFIMKSLAELPPLEAAKAMNKINDVIVTTLFLPIFFCSTIWFSGLFIWSVINWQNEQSMMLSIAAVIYVVGMLGVTVFGNVPLNNQLKVGALDDSSLVEIWQFYVLRWTRFNHIRMISCIASCALLTMAQAVSGR</sequence>
<protein>
    <submittedName>
        <fullName evidence="2">DUF1772 domain-containing protein</fullName>
    </submittedName>
</protein>
<keyword evidence="1" id="KW-0812">Transmembrane</keyword>
<organism evidence="2 3">
    <name type="scientific">Echinimonas agarilytica</name>
    <dbReference type="NCBI Taxonomy" id="1215918"/>
    <lineage>
        <taxon>Bacteria</taxon>
        <taxon>Pseudomonadati</taxon>
        <taxon>Pseudomonadota</taxon>
        <taxon>Gammaproteobacteria</taxon>
        <taxon>Alteromonadales</taxon>
        <taxon>Echinimonadaceae</taxon>
        <taxon>Echinimonas</taxon>
    </lineage>
</organism>
<gene>
    <name evidence="2" type="ORF">NAF29_13730</name>
</gene>
<evidence type="ECO:0000313" key="3">
    <source>
        <dbReference type="Proteomes" id="UP001165393"/>
    </source>
</evidence>
<accession>A0AA42B8C5</accession>
<reference evidence="2 3" key="1">
    <citation type="journal article" date="2013" name="Antonie Van Leeuwenhoek">
        <title>Echinimonas agarilytica gen. nov., sp. nov., a new gammaproteobacterium isolated from the sea urchin Strongylocentrotus intermedius.</title>
        <authorList>
            <person name="Nedashkovskaya O.I."/>
            <person name="Stenkova A.M."/>
            <person name="Zhukova N.V."/>
            <person name="Van Trappen S."/>
            <person name="Lee J.S."/>
            <person name="Kim S.B."/>
        </authorList>
    </citation>
    <scope>NUCLEOTIDE SEQUENCE [LARGE SCALE GENOMIC DNA]</scope>
    <source>
        <strain evidence="2 3">KMM 6351</strain>
    </source>
</reference>
<dbReference type="Pfam" id="PF08592">
    <property type="entry name" value="Anthrone_oxy"/>
    <property type="match status" value="1"/>
</dbReference>
<feature type="transmembrane region" description="Helical" evidence="1">
    <location>
        <begin position="45"/>
        <end position="71"/>
    </location>
</feature>
<name>A0AA42B8C5_9GAMM</name>
<dbReference type="AlphaFoldDB" id="A0AA42B8C5"/>
<feature type="transmembrane region" description="Helical" evidence="1">
    <location>
        <begin position="6"/>
        <end position="24"/>
    </location>
</feature>
<keyword evidence="3" id="KW-1185">Reference proteome</keyword>
<proteinExistence type="predicted"/>
<keyword evidence="1" id="KW-0472">Membrane</keyword>